<evidence type="ECO:0000256" key="6">
    <source>
        <dbReference type="SAM" id="MobiDB-lite"/>
    </source>
</evidence>
<accession>A0ABV5VT09</accession>
<name>A0ABV5VT09_9BACL</name>
<evidence type="ECO:0000313" key="9">
    <source>
        <dbReference type="Proteomes" id="UP001589619"/>
    </source>
</evidence>
<gene>
    <name evidence="8" type="ORF">ACFFNY_07590</name>
</gene>
<feature type="chain" id="PRO_5045494542" evidence="7">
    <location>
        <begin position="28"/>
        <end position="516"/>
    </location>
</feature>
<dbReference type="PANTHER" id="PTHR43649:SF33">
    <property type="entry name" value="POLYGALACTURONAN_RHAMNOGALACTURONAN-BINDING PROTEIN YTCQ"/>
    <property type="match status" value="1"/>
</dbReference>
<keyword evidence="9" id="KW-1185">Reference proteome</keyword>
<dbReference type="PROSITE" id="PS51257">
    <property type="entry name" value="PROKAR_LIPOPROTEIN"/>
    <property type="match status" value="1"/>
</dbReference>
<proteinExistence type="predicted"/>
<sequence length="516" mass="56822">MRKRNISAALAATTVLTVLTATGCSSAGTAKQASPSANTARDTTGVPADPVKLEIAQVSYGTNPPADDFLRKELERKLNVLLKMTLVADAKEYESQINVRAASGTIPDLTMLVNKKQMQQLADAGALLDLTPYVDKLPEYKKFAGADVIKKGTYSGKQYAIAKAGQSAQGTYWIRKDWLDNLKLAMPTTIEELLTVAKAFTENDPAGTGKKDTFGITGPRGFIAFDAILGAYGVTLGYDDHQFFLKGDKVVNTFYEPAFKEAMRMIKTFIDAGVVDPELMSNKGSMATDKAFQGKAGIISTNWSNIAKDEFVKVWKEANPKAEWVQLPPPQGPNGVQNSSPRSIGSASGLWVIPKRLESQPDKLNKALELLDYVSSQEGNLLVQFGLKDTHFKLEGNKAVITEKGRKEAGYTFLYQLTGRPEIEYLKTKFDKQAGYVDFEAKLPRINTLDAFVDKPQGYNAADAARFIEEEMIKFAYGKSKLADYDKFLKTLEGTFQYKIYIDSAMKQLKELGYGK</sequence>
<evidence type="ECO:0000256" key="2">
    <source>
        <dbReference type="ARBA" id="ARBA00022729"/>
    </source>
</evidence>
<evidence type="ECO:0000256" key="7">
    <source>
        <dbReference type="SAM" id="SignalP"/>
    </source>
</evidence>
<dbReference type="InterPro" id="IPR050490">
    <property type="entry name" value="Bact_solute-bd_prot1"/>
</dbReference>
<keyword evidence="2 7" id="KW-0732">Signal</keyword>
<dbReference type="Pfam" id="PF01547">
    <property type="entry name" value="SBP_bac_1"/>
    <property type="match status" value="1"/>
</dbReference>
<evidence type="ECO:0000313" key="8">
    <source>
        <dbReference type="EMBL" id="MFB9751427.1"/>
    </source>
</evidence>
<dbReference type="EMBL" id="JBHMAG010000007">
    <property type="protein sequence ID" value="MFB9751427.1"/>
    <property type="molecule type" value="Genomic_DNA"/>
</dbReference>
<keyword evidence="4" id="KW-0564">Palmitate</keyword>
<dbReference type="SUPFAM" id="SSF53850">
    <property type="entry name" value="Periplasmic binding protein-like II"/>
    <property type="match status" value="1"/>
</dbReference>
<evidence type="ECO:0000256" key="5">
    <source>
        <dbReference type="ARBA" id="ARBA00023288"/>
    </source>
</evidence>
<dbReference type="Gene3D" id="3.40.190.10">
    <property type="entry name" value="Periplasmic binding protein-like II"/>
    <property type="match status" value="2"/>
</dbReference>
<protein>
    <submittedName>
        <fullName evidence="8">Extracellular solute-binding protein</fullName>
    </submittedName>
</protein>
<reference evidence="8 9" key="1">
    <citation type="submission" date="2024-09" db="EMBL/GenBank/DDBJ databases">
        <authorList>
            <person name="Sun Q."/>
            <person name="Mori K."/>
        </authorList>
    </citation>
    <scope>NUCLEOTIDE SEQUENCE [LARGE SCALE GENOMIC DNA]</scope>
    <source>
        <strain evidence="8 9">JCM 12520</strain>
    </source>
</reference>
<evidence type="ECO:0000256" key="4">
    <source>
        <dbReference type="ARBA" id="ARBA00023139"/>
    </source>
</evidence>
<dbReference type="PANTHER" id="PTHR43649">
    <property type="entry name" value="ARABINOSE-BINDING PROTEIN-RELATED"/>
    <property type="match status" value="1"/>
</dbReference>
<dbReference type="Proteomes" id="UP001589619">
    <property type="component" value="Unassembled WGS sequence"/>
</dbReference>
<evidence type="ECO:0000256" key="1">
    <source>
        <dbReference type="ARBA" id="ARBA00022475"/>
    </source>
</evidence>
<feature type="compositionally biased region" description="Polar residues" evidence="6">
    <location>
        <begin position="26"/>
        <end position="42"/>
    </location>
</feature>
<dbReference type="InterPro" id="IPR006059">
    <property type="entry name" value="SBP"/>
</dbReference>
<keyword evidence="5" id="KW-0449">Lipoprotein</keyword>
<feature type="signal peptide" evidence="7">
    <location>
        <begin position="1"/>
        <end position="27"/>
    </location>
</feature>
<feature type="region of interest" description="Disordered" evidence="6">
    <location>
        <begin position="26"/>
        <end position="46"/>
    </location>
</feature>
<organism evidence="8 9">
    <name type="scientific">Paenibacillus hodogayensis</name>
    <dbReference type="NCBI Taxonomy" id="279208"/>
    <lineage>
        <taxon>Bacteria</taxon>
        <taxon>Bacillati</taxon>
        <taxon>Bacillota</taxon>
        <taxon>Bacilli</taxon>
        <taxon>Bacillales</taxon>
        <taxon>Paenibacillaceae</taxon>
        <taxon>Paenibacillus</taxon>
    </lineage>
</organism>
<dbReference type="RefSeq" id="WP_344911911.1">
    <property type="nucleotide sequence ID" value="NZ_BAAAYO010000010.1"/>
</dbReference>
<comment type="caution">
    <text evidence="8">The sequence shown here is derived from an EMBL/GenBank/DDBJ whole genome shotgun (WGS) entry which is preliminary data.</text>
</comment>
<evidence type="ECO:0000256" key="3">
    <source>
        <dbReference type="ARBA" id="ARBA00023136"/>
    </source>
</evidence>
<keyword evidence="1" id="KW-1003">Cell membrane</keyword>
<keyword evidence="3" id="KW-0472">Membrane</keyword>